<keyword evidence="2" id="KW-0808">Transferase</keyword>
<feature type="transmembrane region" description="Helical" evidence="1">
    <location>
        <begin position="165"/>
        <end position="183"/>
    </location>
</feature>
<accession>A0ABU1AKE9</accession>
<evidence type="ECO:0000256" key="1">
    <source>
        <dbReference type="SAM" id="Phobius"/>
    </source>
</evidence>
<protein>
    <submittedName>
        <fullName evidence="2">Glycosyltransferase family 39 protein</fullName>
        <ecNumber evidence="2">2.4.-.-</ecNumber>
    </submittedName>
</protein>
<dbReference type="EC" id="2.4.-.-" evidence="2"/>
<keyword evidence="1" id="KW-1133">Transmembrane helix</keyword>
<dbReference type="RefSeq" id="WP_308984800.1">
    <property type="nucleotide sequence ID" value="NZ_JARXIC010000010.1"/>
</dbReference>
<feature type="transmembrane region" description="Helical" evidence="1">
    <location>
        <begin position="348"/>
        <end position="369"/>
    </location>
</feature>
<keyword evidence="3" id="KW-1185">Reference proteome</keyword>
<organism evidence="2 3">
    <name type="scientific">Thalassobacterium sedimentorum</name>
    <dbReference type="NCBI Taxonomy" id="3041258"/>
    <lineage>
        <taxon>Bacteria</taxon>
        <taxon>Pseudomonadati</taxon>
        <taxon>Verrucomicrobiota</taxon>
        <taxon>Opitutia</taxon>
        <taxon>Puniceicoccales</taxon>
        <taxon>Coraliomargaritaceae</taxon>
        <taxon>Thalassobacterium</taxon>
    </lineage>
</organism>
<evidence type="ECO:0000313" key="2">
    <source>
        <dbReference type="EMBL" id="MDQ8194320.1"/>
    </source>
</evidence>
<keyword evidence="1" id="KW-0472">Membrane</keyword>
<feature type="transmembrane region" description="Helical" evidence="1">
    <location>
        <begin position="254"/>
        <end position="273"/>
    </location>
</feature>
<name>A0ABU1AKE9_9BACT</name>
<keyword evidence="1" id="KW-0812">Transmembrane</keyword>
<feature type="transmembrane region" description="Helical" evidence="1">
    <location>
        <begin position="407"/>
        <end position="431"/>
    </location>
</feature>
<dbReference type="Proteomes" id="UP001243717">
    <property type="component" value="Unassembled WGS sequence"/>
</dbReference>
<feature type="transmembrane region" description="Helical" evidence="1">
    <location>
        <begin position="190"/>
        <end position="210"/>
    </location>
</feature>
<feature type="transmembrane region" description="Helical" evidence="1">
    <location>
        <begin position="381"/>
        <end position="401"/>
    </location>
</feature>
<sequence>MRHRCILLFLASLLAIYFGFFYFDVERAFLVVGWSGYWFILLAFLLAIASWWQVVSGGVPIGERLAALRQKKLRVYCPVLAVLLTWMYVLNAQPAEFKIHMDEPVLAATAKQMHVDRSCFYFTAGYNVQNMYYPNSGAVDKRPLLFPFLVSLLHDTTGYRVENSIYLNAIVLLLFLATGFYLGGRLLPSLGGYLTLVLLATLPLLSVVANSGGFDLLNTTMIGLTTVAMLKYIESPSLKHQALYIASTILLVQSRYESAVFVLPVAIGVLWHWWHVRRIEISIALILAPLLLVPFGLQRVMMREYSSFWQMQDGRSEPFSLSYLGDNLQHAGMYLFSMSGELPNSFLLSVLSALAFLCLVWSFFSGRWASCFNHPVKSRMAMVVVALILFNFGLLMVYHWAHLDDMVVTRIALPFLCLQVVVVLAVFRIWIPRGGGLKPQGGILVLCVLYFLVVSRPAIARNEYLDEIESESLCDRVLKLGDDLKGQPLQGNPLLISQVSIVGVLSNISSISVITAQRQLPELELHMHLKTFDDVFVLYLVGEGAFEANFKREGKTLSYERIENCFKLTVLEEQMTPTGKLLRLARVEGIRREALPASNLLRPDWGDVQVDYTGRMSEEAIKNRLFVETLPKLL</sequence>
<proteinExistence type="predicted"/>
<feature type="transmembrane region" description="Helical" evidence="1">
    <location>
        <begin position="29"/>
        <end position="52"/>
    </location>
</feature>
<gene>
    <name evidence="2" type="ORF">QEH59_07780</name>
</gene>
<evidence type="ECO:0000313" key="3">
    <source>
        <dbReference type="Proteomes" id="UP001243717"/>
    </source>
</evidence>
<reference evidence="2 3" key="1">
    <citation type="submission" date="2023-04" db="EMBL/GenBank/DDBJ databases">
        <title>A novel bacteria isolated from coastal sediment.</title>
        <authorList>
            <person name="Liu X.-J."/>
            <person name="Du Z.-J."/>
        </authorList>
    </citation>
    <scope>NUCLEOTIDE SEQUENCE [LARGE SCALE GENOMIC DNA]</scope>
    <source>
        <strain evidence="2 3">SDUM461004</strain>
    </source>
</reference>
<dbReference type="GO" id="GO:0016757">
    <property type="term" value="F:glycosyltransferase activity"/>
    <property type="evidence" value="ECO:0007669"/>
    <property type="project" value="UniProtKB-KW"/>
</dbReference>
<keyword evidence="2" id="KW-0328">Glycosyltransferase</keyword>
<comment type="caution">
    <text evidence="2">The sequence shown here is derived from an EMBL/GenBank/DDBJ whole genome shotgun (WGS) entry which is preliminary data.</text>
</comment>
<feature type="transmembrane region" description="Helical" evidence="1">
    <location>
        <begin position="73"/>
        <end position="90"/>
    </location>
</feature>
<feature type="transmembrane region" description="Helical" evidence="1">
    <location>
        <begin position="5"/>
        <end position="23"/>
    </location>
</feature>
<feature type="transmembrane region" description="Helical" evidence="1">
    <location>
        <begin position="443"/>
        <end position="460"/>
    </location>
</feature>
<dbReference type="EMBL" id="JARXIC010000010">
    <property type="protein sequence ID" value="MDQ8194320.1"/>
    <property type="molecule type" value="Genomic_DNA"/>
</dbReference>
<feature type="transmembrane region" description="Helical" evidence="1">
    <location>
        <begin position="279"/>
        <end position="297"/>
    </location>
</feature>